<dbReference type="GO" id="GO:0016705">
    <property type="term" value="F:oxidoreductase activity, acting on paired donors, with incorporation or reduction of molecular oxygen"/>
    <property type="evidence" value="ECO:0007669"/>
    <property type="project" value="InterPro"/>
</dbReference>
<keyword evidence="4 8" id="KW-0479">Metal-binding</keyword>
<evidence type="ECO:0000313" key="10">
    <source>
        <dbReference type="Proteomes" id="UP000322244"/>
    </source>
</evidence>
<reference evidence="9 10" key="1">
    <citation type="submission" date="2019-07" db="EMBL/GenBank/DDBJ databases">
        <title>Rhodococcus cavernicolus sp. nov., isolated from a cave.</title>
        <authorList>
            <person name="Lee S.D."/>
        </authorList>
    </citation>
    <scope>NUCLEOTIDE SEQUENCE [LARGE SCALE GENOMIC DNA]</scope>
    <source>
        <strain evidence="9 10">C1-24</strain>
    </source>
</reference>
<evidence type="ECO:0000256" key="7">
    <source>
        <dbReference type="ARBA" id="ARBA00023033"/>
    </source>
</evidence>
<keyword evidence="6 8" id="KW-0408">Iron</keyword>
<dbReference type="PANTHER" id="PTHR46696:SF1">
    <property type="entry name" value="CYTOCHROME P450 YJIB-RELATED"/>
    <property type="match status" value="1"/>
</dbReference>
<dbReference type="RefSeq" id="WP_149428208.1">
    <property type="nucleotide sequence ID" value="NZ_VLNY01000001.1"/>
</dbReference>
<gene>
    <name evidence="9" type="ORF">FOY51_00215</name>
</gene>
<comment type="similarity">
    <text evidence="2 8">Belongs to the cytochrome P450 family.</text>
</comment>
<dbReference type="PRINTS" id="PR00359">
    <property type="entry name" value="BP450"/>
</dbReference>
<dbReference type="CDD" id="cd11029">
    <property type="entry name" value="CYP107-like"/>
    <property type="match status" value="1"/>
</dbReference>
<evidence type="ECO:0000256" key="8">
    <source>
        <dbReference type="RuleBase" id="RU000461"/>
    </source>
</evidence>
<dbReference type="InterPro" id="IPR017972">
    <property type="entry name" value="Cyt_P450_CS"/>
</dbReference>
<evidence type="ECO:0000313" key="9">
    <source>
        <dbReference type="EMBL" id="KAA0024432.1"/>
    </source>
</evidence>
<dbReference type="EMBL" id="VLNY01000001">
    <property type="protein sequence ID" value="KAA0024432.1"/>
    <property type="molecule type" value="Genomic_DNA"/>
</dbReference>
<dbReference type="GO" id="GO:0020037">
    <property type="term" value="F:heme binding"/>
    <property type="evidence" value="ECO:0007669"/>
    <property type="project" value="InterPro"/>
</dbReference>
<evidence type="ECO:0000256" key="5">
    <source>
        <dbReference type="ARBA" id="ARBA00023002"/>
    </source>
</evidence>
<keyword evidence="5 8" id="KW-0560">Oxidoreductase</keyword>
<evidence type="ECO:0000256" key="3">
    <source>
        <dbReference type="ARBA" id="ARBA00022617"/>
    </source>
</evidence>
<dbReference type="Pfam" id="PF00067">
    <property type="entry name" value="p450"/>
    <property type="match status" value="2"/>
</dbReference>
<dbReference type="GO" id="GO:0004497">
    <property type="term" value="F:monooxygenase activity"/>
    <property type="evidence" value="ECO:0007669"/>
    <property type="project" value="UniProtKB-KW"/>
</dbReference>
<dbReference type="PROSITE" id="PS00086">
    <property type="entry name" value="CYTOCHROME_P450"/>
    <property type="match status" value="1"/>
</dbReference>
<comment type="cofactor">
    <cofactor evidence="1">
        <name>heme</name>
        <dbReference type="ChEBI" id="CHEBI:30413"/>
    </cofactor>
</comment>
<dbReference type="InterPro" id="IPR036396">
    <property type="entry name" value="Cyt_P450_sf"/>
</dbReference>
<protein>
    <submittedName>
        <fullName evidence="9">Cytochrome P450</fullName>
    </submittedName>
</protein>
<dbReference type="Proteomes" id="UP000322244">
    <property type="component" value="Unassembled WGS sequence"/>
</dbReference>
<sequence length="404" mass="44759">MATETIIELGTDFYRDPHEFYRRVRSDGGVHKVRLENGVVGWLITDYALAKQVLVDPTVRKDAYSDTGVAARIVAGQTDAGQILNRHITEHMLNSDPPKHTRLRSLVNKAFTSRAVRALEPRIVEIADRLLDDMERHDSVDLLDSYAFPLPITVICELLGVPVADRDDFRDWSNAVVSVGRPADMRDASDHLDRYLTGLIEGRTAAPGDDLLSELIAATENGDRLTADELVSMAFLLLVAGHETTVNLIGNTMIALLDNPADLSALREDPERIPAFIEESLRHEGPVHIATLRYTTESITVGDTEIGGREMILVSLSGANRDPKRFDDPEELDPTRLRNSHLAFGYGIHHCVGAPLARLEGRIALERLIARFPDIALDAAADDLEWRHSLLIRGLTSLPVKLAR</sequence>
<comment type="caution">
    <text evidence="9">The sequence shown here is derived from an EMBL/GenBank/DDBJ whole genome shotgun (WGS) entry which is preliminary data.</text>
</comment>
<dbReference type="Gene3D" id="1.10.630.10">
    <property type="entry name" value="Cytochrome P450"/>
    <property type="match status" value="1"/>
</dbReference>
<dbReference type="InterPro" id="IPR002397">
    <property type="entry name" value="Cyt_P450_B"/>
</dbReference>
<organism evidence="9 10">
    <name type="scientific">Antrihabitans cavernicola</name>
    <dbReference type="NCBI Taxonomy" id="2495913"/>
    <lineage>
        <taxon>Bacteria</taxon>
        <taxon>Bacillati</taxon>
        <taxon>Actinomycetota</taxon>
        <taxon>Actinomycetes</taxon>
        <taxon>Mycobacteriales</taxon>
        <taxon>Nocardiaceae</taxon>
        <taxon>Antrihabitans</taxon>
    </lineage>
</organism>
<name>A0A5A7SH06_9NOCA</name>
<keyword evidence="7 8" id="KW-0503">Monooxygenase</keyword>
<evidence type="ECO:0000256" key="1">
    <source>
        <dbReference type="ARBA" id="ARBA00001971"/>
    </source>
</evidence>
<keyword evidence="10" id="KW-1185">Reference proteome</keyword>
<evidence type="ECO:0000256" key="2">
    <source>
        <dbReference type="ARBA" id="ARBA00010617"/>
    </source>
</evidence>
<evidence type="ECO:0000256" key="6">
    <source>
        <dbReference type="ARBA" id="ARBA00023004"/>
    </source>
</evidence>
<keyword evidence="3 8" id="KW-0349">Heme</keyword>
<dbReference type="SUPFAM" id="SSF48264">
    <property type="entry name" value="Cytochrome P450"/>
    <property type="match status" value="1"/>
</dbReference>
<accession>A0A5A7SH06</accession>
<dbReference type="InterPro" id="IPR001128">
    <property type="entry name" value="Cyt_P450"/>
</dbReference>
<dbReference type="GO" id="GO:0005506">
    <property type="term" value="F:iron ion binding"/>
    <property type="evidence" value="ECO:0007669"/>
    <property type="project" value="InterPro"/>
</dbReference>
<evidence type="ECO:0000256" key="4">
    <source>
        <dbReference type="ARBA" id="ARBA00022723"/>
    </source>
</evidence>
<dbReference type="PANTHER" id="PTHR46696">
    <property type="entry name" value="P450, PUTATIVE (EUROFUNG)-RELATED"/>
    <property type="match status" value="1"/>
</dbReference>
<dbReference type="OrthoDB" id="3664945at2"/>
<proteinExistence type="inferred from homology"/>
<dbReference type="FunFam" id="1.10.630.10:FF:000018">
    <property type="entry name" value="Cytochrome P450 monooxygenase"/>
    <property type="match status" value="1"/>
</dbReference>
<dbReference type="AlphaFoldDB" id="A0A5A7SH06"/>